<keyword evidence="2" id="KW-1185">Reference proteome</keyword>
<comment type="caution">
    <text evidence="1">The sequence shown here is derived from an EMBL/GenBank/DDBJ whole genome shotgun (WGS) entry which is preliminary data.</text>
</comment>
<evidence type="ECO:0000313" key="1">
    <source>
        <dbReference type="EMBL" id="GGC24031.1"/>
    </source>
</evidence>
<organism evidence="1 2">
    <name type="scientific">Marivita lacus</name>
    <dbReference type="NCBI Taxonomy" id="1323742"/>
    <lineage>
        <taxon>Bacteria</taxon>
        <taxon>Pseudomonadati</taxon>
        <taxon>Pseudomonadota</taxon>
        <taxon>Alphaproteobacteria</taxon>
        <taxon>Rhodobacterales</taxon>
        <taxon>Roseobacteraceae</taxon>
        <taxon>Marivita</taxon>
    </lineage>
</organism>
<sequence>MLEMNAVELYNWRRLLRSEKNTILLHATASQTDCGYLIARSEAGRAVHTEWGHDCSIVA</sequence>
<accession>A0ABQ1LFR3</accession>
<protein>
    <submittedName>
        <fullName evidence="1">Uncharacterized protein</fullName>
    </submittedName>
</protein>
<dbReference type="EMBL" id="BMFC01000032">
    <property type="protein sequence ID" value="GGC24031.1"/>
    <property type="molecule type" value="Genomic_DNA"/>
</dbReference>
<proteinExistence type="predicted"/>
<dbReference type="Proteomes" id="UP000645462">
    <property type="component" value="Unassembled WGS sequence"/>
</dbReference>
<name>A0ABQ1LFR3_9RHOB</name>
<evidence type="ECO:0000313" key="2">
    <source>
        <dbReference type="Proteomes" id="UP000645462"/>
    </source>
</evidence>
<reference evidence="2" key="1">
    <citation type="journal article" date="2019" name="Int. J. Syst. Evol. Microbiol.">
        <title>The Global Catalogue of Microorganisms (GCM) 10K type strain sequencing project: providing services to taxonomists for standard genome sequencing and annotation.</title>
        <authorList>
            <consortium name="The Broad Institute Genomics Platform"/>
            <consortium name="The Broad Institute Genome Sequencing Center for Infectious Disease"/>
            <person name="Wu L."/>
            <person name="Ma J."/>
        </authorList>
    </citation>
    <scope>NUCLEOTIDE SEQUENCE [LARGE SCALE GENOMIC DNA]</scope>
    <source>
        <strain evidence="2">CGMCC 1.12478</strain>
    </source>
</reference>
<gene>
    <name evidence="1" type="ORF">GCM10011363_45660</name>
</gene>